<accession>I7ZCF3</accession>
<keyword evidence="3" id="KW-1185">Reference proteome</keyword>
<evidence type="ECO:0000256" key="1">
    <source>
        <dbReference type="SAM" id="SignalP"/>
    </source>
</evidence>
<feature type="chain" id="PRO_5003712822" description="Lipoprotein" evidence="1">
    <location>
        <begin position="24"/>
        <end position="338"/>
    </location>
</feature>
<dbReference type="InterPro" id="IPR046715">
    <property type="entry name" value="DUF6607"/>
</dbReference>
<evidence type="ECO:0000313" key="3">
    <source>
        <dbReference type="Proteomes" id="UP000003704"/>
    </source>
</evidence>
<reference evidence="2 3" key="1">
    <citation type="journal article" date="2012" name="J. Bacteriol.">
        <title>Genome Sequence of n-Alkane-Degrading Hydrocarboniphaga effusa Strain AP103T (ATCC BAA-332T).</title>
        <authorList>
            <person name="Chang H.K."/>
            <person name="Zylstra G.J."/>
            <person name="Chae J.C."/>
        </authorList>
    </citation>
    <scope>NUCLEOTIDE SEQUENCE [LARGE SCALE GENOMIC DNA]</scope>
    <source>
        <strain evidence="2 3">AP103</strain>
    </source>
</reference>
<gene>
    <name evidence="2" type="ORF">WQQ_31160</name>
</gene>
<evidence type="ECO:0008006" key="4">
    <source>
        <dbReference type="Google" id="ProtNLM"/>
    </source>
</evidence>
<sequence>MRSIIRRHRVRALALLVPMLASACGSSGASLFEDTPRAAPEADRRAILAMLGDYDVSFDFNETVVLRAGYERQPGRRTGGHEAVMLVEDRHERISLQHVLVSDEGHVTKHWRQDWQWQAAQRFEFTEDQTWRIRELTPQQRRGSWTQCVFEVSDAPRYCGTGRWVHDAQGIATWTSDPTFRPLPRREFTKRKDYNAILAINRHTVTPLGWTHEQDNTKLIRDGQKISGAIVREFGFDNYAHAAGSGDDVVNFKPAHDYWAATKAYWAQVRSIWDGYLVNGSGVRLKTGLDGMAIIIPTFEQAEQAQAGKMPARSEIQAVFDQWATQPENESTTAAESP</sequence>
<name>I7ZCF3_9GAMM</name>
<dbReference type="Pfam" id="PF20311">
    <property type="entry name" value="DUF6607"/>
    <property type="match status" value="1"/>
</dbReference>
<protein>
    <recommendedName>
        <fullName evidence="4">Lipoprotein</fullName>
    </recommendedName>
</protein>
<dbReference type="EMBL" id="AKGD01000002">
    <property type="protein sequence ID" value="EIT69534.1"/>
    <property type="molecule type" value="Genomic_DNA"/>
</dbReference>
<proteinExistence type="predicted"/>
<dbReference type="PROSITE" id="PS51257">
    <property type="entry name" value="PROKAR_LIPOPROTEIN"/>
    <property type="match status" value="1"/>
</dbReference>
<dbReference type="RefSeq" id="WP_007186055.1">
    <property type="nucleotide sequence ID" value="NZ_AKGD01000002.1"/>
</dbReference>
<comment type="caution">
    <text evidence="2">The sequence shown here is derived from an EMBL/GenBank/DDBJ whole genome shotgun (WGS) entry which is preliminary data.</text>
</comment>
<organism evidence="2 3">
    <name type="scientific">Hydrocarboniphaga effusa AP103</name>
    <dbReference type="NCBI Taxonomy" id="1172194"/>
    <lineage>
        <taxon>Bacteria</taxon>
        <taxon>Pseudomonadati</taxon>
        <taxon>Pseudomonadota</taxon>
        <taxon>Gammaproteobacteria</taxon>
        <taxon>Nevskiales</taxon>
        <taxon>Nevskiaceae</taxon>
        <taxon>Hydrocarboniphaga</taxon>
    </lineage>
</organism>
<evidence type="ECO:0000313" key="2">
    <source>
        <dbReference type="EMBL" id="EIT69534.1"/>
    </source>
</evidence>
<feature type="signal peptide" evidence="1">
    <location>
        <begin position="1"/>
        <end position="23"/>
    </location>
</feature>
<dbReference type="STRING" id="1172194.WQQ_31160"/>
<dbReference type="AlphaFoldDB" id="I7ZCF3"/>
<dbReference type="Proteomes" id="UP000003704">
    <property type="component" value="Unassembled WGS sequence"/>
</dbReference>
<dbReference type="PATRIC" id="fig|1172194.4.peg.3020"/>
<keyword evidence="1" id="KW-0732">Signal</keyword>